<sequence>MVHSSRLPIELALCSSLLDDVSPHPSPPLHRSTPFVFFIDGHAERRVHNVLLLRQPLPTSLSSSSAAAAAATARHLIIQLPASSDIELLLVPASAIGICSRIRIILLRLPTTSLFRRRRRRRWEHLLQSTAAAEPDLALLPLLLPQPSTYLQINLDLFFEIEVF</sequence>
<dbReference type="Proteomes" id="UP001085076">
    <property type="component" value="Miscellaneous, Linkage group lg03"/>
</dbReference>
<keyword evidence="2" id="KW-1185">Reference proteome</keyword>
<name>A0A9D5HJ91_9LILI</name>
<proteinExistence type="predicted"/>
<evidence type="ECO:0000313" key="1">
    <source>
        <dbReference type="EMBL" id="KAJ0978559.1"/>
    </source>
</evidence>
<protein>
    <submittedName>
        <fullName evidence="1">Uncharacterized protein</fullName>
    </submittedName>
</protein>
<comment type="caution">
    <text evidence="1">The sequence shown here is derived from an EMBL/GenBank/DDBJ whole genome shotgun (WGS) entry which is preliminary data.</text>
</comment>
<reference evidence="1" key="2">
    <citation type="journal article" date="2022" name="Hortic Res">
        <title>The genome of Dioscorea zingiberensis sheds light on the biosynthesis, origin and evolution of the medicinally important diosgenin saponins.</title>
        <authorList>
            <person name="Li Y."/>
            <person name="Tan C."/>
            <person name="Li Z."/>
            <person name="Guo J."/>
            <person name="Li S."/>
            <person name="Chen X."/>
            <person name="Wang C."/>
            <person name="Dai X."/>
            <person name="Yang H."/>
            <person name="Song W."/>
            <person name="Hou L."/>
            <person name="Xu J."/>
            <person name="Tong Z."/>
            <person name="Xu A."/>
            <person name="Yuan X."/>
            <person name="Wang W."/>
            <person name="Yang Q."/>
            <person name="Chen L."/>
            <person name="Sun Z."/>
            <person name="Wang K."/>
            <person name="Pan B."/>
            <person name="Chen J."/>
            <person name="Bao Y."/>
            <person name="Liu F."/>
            <person name="Qi X."/>
            <person name="Gang D.R."/>
            <person name="Wen J."/>
            <person name="Li J."/>
        </authorList>
    </citation>
    <scope>NUCLEOTIDE SEQUENCE</scope>
    <source>
        <strain evidence="1">Dzin_1.0</strain>
    </source>
</reference>
<dbReference type="AlphaFoldDB" id="A0A9D5HJ91"/>
<reference evidence="1" key="1">
    <citation type="submission" date="2021-03" db="EMBL/GenBank/DDBJ databases">
        <authorList>
            <person name="Li Z."/>
            <person name="Yang C."/>
        </authorList>
    </citation>
    <scope>NUCLEOTIDE SEQUENCE</scope>
    <source>
        <strain evidence="1">Dzin_1.0</strain>
        <tissue evidence="1">Leaf</tissue>
    </source>
</reference>
<evidence type="ECO:0000313" key="2">
    <source>
        <dbReference type="Proteomes" id="UP001085076"/>
    </source>
</evidence>
<dbReference type="EMBL" id="JAGGNH010000003">
    <property type="protein sequence ID" value="KAJ0978559.1"/>
    <property type="molecule type" value="Genomic_DNA"/>
</dbReference>
<organism evidence="1 2">
    <name type="scientific">Dioscorea zingiberensis</name>
    <dbReference type="NCBI Taxonomy" id="325984"/>
    <lineage>
        <taxon>Eukaryota</taxon>
        <taxon>Viridiplantae</taxon>
        <taxon>Streptophyta</taxon>
        <taxon>Embryophyta</taxon>
        <taxon>Tracheophyta</taxon>
        <taxon>Spermatophyta</taxon>
        <taxon>Magnoliopsida</taxon>
        <taxon>Liliopsida</taxon>
        <taxon>Dioscoreales</taxon>
        <taxon>Dioscoreaceae</taxon>
        <taxon>Dioscorea</taxon>
    </lineage>
</organism>
<gene>
    <name evidence="1" type="ORF">J5N97_014033</name>
</gene>
<accession>A0A9D5HJ91</accession>